<dbReference type="Pfam" id="PF10123">
    <property type="entry name" value="Mu-like_Pro"/>
    <property type="match status" value="1"/>
</dbReference>
<protein>
    <recommendedName>
        <fullName evidence="3">Mu-like prophage I protein</fullName>
    </recommendedName>
</protein>
<evidence type="ECO:0000313" key="2">
    <source>
        <dbReference type="Proteomes" id="UP000332515"/>
    </source>
</evidence>
<organism evidence="1 2">
    <name type="scientific">Segnochrobactrum spirostomi</name>
    <dbReference type="NCBI Taxonomy" id="2608987"/>
    <lineage>
        <taxon>Bacteria</taxon>
        <taxon>Pseudomonadati</taxon>
        <taxon>Pseudomonadota</taxon>
        <taxon>Alphaproteobacteria</taxon>
        <taxon>Hyphomicrobiales</taxon>
        <taxon>Segnochrobactraceae</taxon>
        <taxon>Segnochrobactrum</taxon>
    </lineage>
</organism>
<comment type="caution">
    <text evidence="1">The sequence shown here is derived from an EMBL/GenBank/DDBJ whole genome shotgun (WGS) entry which is preliminary data.</text>
</comment>
<evidence type="ECO:0008006" key="3">
    <source>
        <dbReference type="Google" id="ProtNLM"/>
    </source>
</evidence>
<dbReference type="InterPro" id="IPR012106">
    <property type="entry name" value="Phage_Mu_Gp1"/>
</dbReference>
<dbReference type="EMBL" id="VWNA01000001">
    <property type="protein sequence ID" value="MQT14395.1"/>
    <property type="molecule type" value="Genomic_DNA"/>
</dbReference>
<keyword evidence="2" id="KW-1185">Reference proteome</keyword>
<dbReference type="AlphaFoldDB" id="A0A6A7Y6R7"/>
<proteinExistence type="predicted"/>
<name>A0A6A7Y6R7_9HYPH</name>
<sequence>MEIALFSSLPADGNEVPAWVHLVPSGIFRGADGRGPYRLGDAEAVIHASMADGAKLPIDENHAFDLAAPKGLPAPARGWIVELQSRPNGIWGRVEWTPTGATLVAERAYRGLSPAIAVRTADRTIAAVLRASLTNDPNLPLTSLHSRSPLMDLDALRTALGLGADATEADVLAAIAAQRTAVSTHAATLSRIATAAGLADGVEPDAIVTTLQSRGASDVDKLRSTVVELQTQLTEIGNARARDVATRVVDDAIKSGRVGLHPLRDHYITRHMADPQAVEREIAAMPVLNSGGRVAPPAGDQASGGLSAEEAETCELMGISREKFIESRKALGLEVI</sequence>
<accession>A0A6A7Y6R7</accession>
<dbReference type="RefSeq" id="WP_153485032.1">
    <property type="nucleotide sequence ID" value="NZ_VWNA01000001.1"/>
</dbReference>
<evidence type="ECO:0000313" key="1">
    <source>
        <dbReference type="EMBL" id="MQT14395.1"/>
    </source>
</evidence>
<reference evidence="1 2" key="1">
    <citation type="submission" date="2019-09" db="EMBL/GenBank/DDBJ databases">
        <title>Segnochrobactrum spirostomi gen. nov., sp. nov., isolated from the ciliate Spirostomum cf. yagiui and description of a novel family, Segnochrobactraceae fam. nov. within the order Rhizobiales of the class Alphaproteobacteria.</title>
        <authorList>
            <person name="Akter S."/>
            <person name="Shazib S.U.A."/>
            <person name="Shin M.K."/>
        </authorList>
    </citation>
    <scope>NUCLEOTIDE SEQUENCE [LARGE SCALE GENOMIC DNA]</scope>
    <source>
        <strain evidence="1 2">Sp-1</strain>
    </source>
</reference>
<gene>
    <name evidence="1" type="ORF">F0357_17415</name>
</gene>
<dbReference type="Proteomes" id="UP000332515">
    <property type="component" value="Unassembled WGS sequence"/>
</dbReference>
<dbReference type="PIRSF" id="PIRSF016624">
    <property type="entry name" value="Mu_prophg_I"/>
    <property type="match status" value="1"/>
</dbReference>